<reference evidence="1" key="1">
    <citation type="submission" date="2019-08" db="EMBL/GenBank/DDBJ databases">
        <authorList>
            <person name="Kucharzyk K."/>
            <person name="Murdoch R.W."/>
            <person name="Higgins S."/>
            <person name="Loffler F."/>
        </authorList>
    </citation>
    <scope>NUCLEOTIDE SEQUENCE</scope>
</reference>
<organism evidence="1">
    <name type="scientific">bioreactor metagenome</name>
    <dbReference type="NCBI Taxonomy" id="1076179"/>
    <lineage>
        <taxon>unclassified sequences</taxon>
        <taxon>metagenomes</taxon>
        <taxon>ecological metagenomes</taxon>
    </lineage>
</organism>
<name>A0A644YT24_9ZZZZ</name>
<dbReference type="AlphaFoldDB" id="A0A644YT24"/>
<protein>
    <submittedName>
        <fullName evidence="1">Uncharacterized protein</fullName>
    </submittedName>
</protein>
<proteinExistence type="predicted"/>
<sequence>MIGIRRKAKCIERGERRPGIGKLRLRSVPKEELLAAPAAVGMLGIKQMLKRLFQPRIIRKTEITKGPCCMYRLAGEYGVLWHKAEAPVLAPGAPEEFRGCCEGWVLGGEPQFGKKIGCLQRTERPALHERPFGRSPEARAVIRLVRKNQFNVVRPVFHTNFSSIFISICADRTKRPAGYSCFS</sequence>
<evidence type="ECO:0000313" key="1">
    <source>
        <dbReference type="EMBL" id="MPM31725.1"/>
    </source>
</evidence>
<gene>
    <name evidence="1" type="ORF">SDC9_78282</name>
</gene>
<dbReference type="EMBL" id="VSSQ01006156">
    <property type="protein sequence ID" value="MPM31725.1"/>
    <property type="molecule type" value="Genomic_DNA"/>
</dbReference>
<accession>A0A644YT24</accession>
<comment type="caution">
    <text evidence="1">The sequence shown here is derived from an EMBL/GenBank/DDBJ whole genome shotgun (WGS) entry which is preliminary data.</text>
</comment>